<keyword evidence="3" id="KW-1185">Reference proteome</keyword>
<comment type="caution">
    <text evidence="2">The sequence shown here is derived from an EMBL/GenBank/DDBJ whole genome shotgun (WGS) entry which is preliminary data.</text>
</comment>
<dbReference type="PANTHER" id="PTHR12126:SF11">
    <property type="entry name" value="NADH DEHYDROGENASE [UBIQUINONE] 1 ALPHA SUBCOMPLEX SUBUNIT 9, MITOCHONDRIAL"/>
    <property type="match status" value="1"/>
</dbReference>
<dbReference type="Proteomes" id="UP000474967">
    <property type="component" value="Unassembled WGS sequence"/>
</dbReference>
<name>A0A6L9XY95_9MICO</name>
<dbReference type="AlphaFoldDB" id="A0A6L9XY95"/>
<dbReference type="EMBL" id="JAAGWY010000002">
    <property type="protein sequence ID" value="NEN05948.1"/>
    <property type="molecule type" value="Genomic_DNA"/>
</dbReference>
<dbReference type="InterPro" id="IPR036291">
    <property type="entry name" value="NAD(P)-bd_dom_sf"/>
</dbReference>
<dbReference type="Pfam" id="PF13460">
    <property type="entry name" value="NAD_binding_10"/>
    <property type="match status" value="1"/>
</dbReference>
<protein>
    <submittedName>
        <fullName evidence="2">NAD(P)H-binding protein</fullName>
    </submittedName>
</protein>
<dbReference type="Gene3D" id="3.40.50.720">
    <property type="entry name" value="NAD(P)-binding Rossmann-like Domain"/>
    <property type="match status" value="1"/>
</dbReference>
<dbReference type="SUPFAM" id="SSF51735">
    <property type="entry name" value="NAD(P)-binding Rossmann-fold domains"/>
    <property type="match status" value="1"/>
</dbReference>
<evidence type="ECO:0000313" key="3">
    <source>
        <dbReference type="Proteomes" id="UP000474967"/>
    </source>
</evidence>
<dbReference type="GO" id="GO:0044877">
    <property type="term" value="F:protein-containing complex binding"/>
    <property type="evidence" value="ECO:0007669"/>
    <property type="project" value="TreeGrafter"/>
</dbReference>
<gene>
    <name evidence="2" type="ORF">G3T36_08680</name>
</gene>
<sequence>MILVTGASGTLGRTLVADLVARGEQVRVLTRDASRVPADGVEVVVADLRDTPAVERAMNGCEVVVLAAHGFVGPRGISPETIDRDANIAAIGRAAEAGVRHIVLVSAYGASADHPMSLHRAKFAAERALKATNLTWTIIRPTPFLETWTGIVGAHVGDRHQAIVFGPGANLIDFVPVAVVADAITAAIGEHPHRNREFDVTGGRCQSFTGLAEAAVAASPMATGIRHVPLGMLRMLARAAKPFAPAFARQARAAVVMNTTDMTARRVSAPTPADT</sequence>
<feature type="domain" description="NAD(P)-binding" evidence="1">
    <location>
        <begin position="6"/>
        <end position="148"/>
    </location>
</feature>
<dbReference type="PANTHER" id="PTHR12126">
    <property type="entry name" value="NADH-UBIQUINONE OXIDOREDUCTASE 39 KDA SUBUNIT-RELATED"/>
    <property type="match status" value="1"/>
</dbReference>
<organism evidence="2 3">
    <name type="scientific">Leifsonia tongyongensis</name>
    <dbReference type="NCBI Taxonomy" id="1268043"/>
    <lineage>
        <taxon>Bacteria</taxon>
        <taxon>Bacillati</taxon>
        <taxon>Actinomycetota</taxon>
        <taxon>Actinomycetes</taxon>
        <taxon>Micrococcales</taxon>
        <taxon>Microbacteriaceae</taxon>
        <taxon>Leifsonia</taxon>
    </lineage>
</organism>
<evidence type="ECO:0000313" key="2">
    <source>
        <dbReference type="EMBL" id="NEN05948.1"/>
    </source>
</evidence>
<proteinExistence type="predicted"/>
<dbReference type="InterPro" id="IPR051207">
    <property type="entry name" value="ComplexI_NDUFA9_subunit"/>
</dbReference>
<reference evidence="2 3" key="1">
    <citation type="journal article" date="2014" name="J. Microbiol.">
        <title>Diaminobutyricibacter tongyongensis gen. nov., sp. nov. and Homoserinibacter gongjuensis gen. nov., sp. nov. belong to the family Microbacteriaceae.</title>
        <authorList>
            <person name="Kim S.J."/>
            <person name="Ahn J.H."/>
            <person name="Weon H.Y."/>
            <person name="Hamada M."/>
            <person name="Suzuki K."/>
            <person name="Kwon S.W."/>
        </authorList>
    </citation>
    <scope>NUCLEOTIDE SEQUENCE [LARGE SCALE GENOMIC DNA]</scope>
    <source>
        <strain evidence="2 3">NBRC 108724</strain>
    </source>
</reference>
<accession>A0A6L9XY95</accession>
<dbReference type="RefSeq" id="WP_163289372.1">
    <property type="nucleotide sequence ID" value="NZ_JAAGWY010000002.1"/>
</dbReference>
<evidence type="ECO:0000259" key="1">
    <source>
        <dbReference type="Pfam" id="PF13460"/>
    </source>
</evidence>
<dbReference type="InterPro" id="IPR016040">
    <property type="entry name" value="NAD(P)-bd_dom"/>
</dbReference>